<evidence type="ECO:0000313" key="1">
    <source>
        <dbReference type="EMBL" id="KAJ8010337.1"/>
    </source>
</evidence>
<dbReference type="Proteomes" id="UP001157502">
    <property type="component" value="Chromosome 6"/>
</dbReference>
<name>A0ACC2H328_DALPE</name>
<evidence type="ECO:0000313" key="2">
    <source>
        <dbReference type="Proteomes" id="UP001157502"/>
    </source>
</evidence>
<sequence>MVPKSNRSPQSAVPRSVNKRSEEERLSIMRSSTGSQAAFWPFYISFSFLLLHPSTVCPRMEHKQLVDTGLLDYVLSRSNQTAAVRGKRRVPSYREGRRGSASSTTSMTGSGLASQSPPLRQNQSPARSLPSPVTPPMPLQLNPLTSQAAVAAAAAMGSMAGSQVFGNALSNLQAGVTGQLVTNAQGQMMGGTPNAVNLAAGSSVIPGETTTSLGCRAHPSPLLDFDKGHSPPGRQCCN</sequence>
<organism evidence="1 2">
    <name type="scientific">Dallia pectoralis</name>
    <name type="common">Alaska blackfish</name>
    <dbReference type="NCBI Taxonomy" id="75939"/>
    <lineage>
        <taxon>Eukaryota</taxon>
        <taxon>Metazoa</taxon>
        <taxon>Chordata</taxon>
        <taxon>Craniata</taxon>
        <taxon>Vertebrata</taxon>
        <taxon>Euteleostomi</taxon>
        <taxon>Actinopterygii</taxon>
        <taxon>Neopterygii</taxon>
        <taxon>Teleostei</taxon>
        <taxon>Protacanthopterygii</taxon>
        <taxon>Esociformes</taxon>
        <taxon>Umbridae</taxon>
        <taxon>Dallia</taxon>
    </lineage>
</organism>
<reference evidence="1" key="1">
    <citation type="submission" date="2021-05" db="EMBL/GenBank/DDBJ databases">
        <authorList>
            <person name="Pan Q."/>
            <person name="Jouanno E."/>
            <person name="Zahm M."/>
            <person name="Klopp C."/>
            <person name="Cabau C."/>
            <person name="Louis A."/>
            <person name="Berthelot C."/>
            <person name="Parey E."/>
            <person name="Roest Crollius H."/>
            <person name="Montfort J."/>
            <person name="Robinson-Rechavi M."/>
            <person name="Bouchez O."/>
            <person name="Lampietro C."/>
            <person name="Lopez Roques C."/>
            <person name="Donnadieu C."/>
            <person name="Postlethwait J."/>
            <person name="Bobe J."/>
            <person name="Dillon D."/>
            <person name="Chandos A."/>
            <person name="von Hippel F."/>
            <person name="Guiguen Y."/>
        </authorList>
    </citation>
    <scope>NUCLEOTIDE SEQUENCE</scope>
    <source>
        <strain evidence="1">YG-Jan2019</strain>
    </source>
</reference>
<accession>A0ACC2H328</accession>
<keyword evidence="2" id="KW-1185">Reference proteome</keyword>
<dbReference type="EMBL" id="CM055733">
    <property type="protein sequence ID" value="KAJ8010337.1"/>
    <property type="molecule type" value="Genomic_DNA"/>
</dbReference>
<proteinExistence type="predicted"/>
<comment type="caution">
    <text evidence="1">The sequence shown here is derived from an EMBL/GenBank/DDBJ whole genome shotgun (WGS) entry which is preliminary data.</text>
</comment>
<gene>
    <name evidence="1" type="ORF">DPEC_G00074010</name>
</gene>
<protein>
    <submittedName>
        <fullName evidence="1">Uncharacterized protein</fullName>
    </submittedName>
</protein>